<dbReference type="InterPro" id="IPR013083">
    <property type="entry name" value="Znf_RING/FYVE/PHD"/>
</dbReference>
<keyword evidence="14" id="KW-0653">Protein transport</keyword>
<evidence type="ECO:0000256" key="18">
    <source>
        <dbReference type="PROSITE-ProRule" id="PRU00175"/>
    </source>
</evidence>
<dbReference type="InterPro" id="IPR001841">
    <property type="entry name" value="Znf_RING"/>
</dbReference>
<feature type="compositionally biased region" description="Low complexity" evidence="19">
    <location>
        <begin position="404"/>
        <end position="435"/>
    </location>
</feature>
<evidence type="ECO:0000256" key="3">
    <source>
        <dbReference type="ARBA" id="ARBA00004906"/>
    </source>
</evidence>
<reference evidence="22" key="1">
    <citation type="journal article" date="2020" name="bioRxiv">
        <title>Comparative genomics of Chlamydomonas.</title>
        <authorList>
            <person name="Craig R.J."/>
            <person name="Hasan A.R."/>
            <person name="Ness R.W."/>
            <person name="Keightley P.D."/>
        </authorList>
    </citation>
    <scope>NUCLEOTIDE SEQUENCE</scope>
    <source>
        <strain evidence="22">SAG 7.73</strain>
    </source>
</reference>
<proteinExistence type="inferred from homology"/>
<dbReference type="AlphaFoldDB" id="A0A835SX37"/>
<comment type="similarity">
    <text evidence="4">Belongs to the pex2/pex10/pex12 family.</text>
</comment>
<evidence type="ECO:0000256" key="7">
    <source>
        <dbReference type="ARBA" id="ARBA00022593"/>
    </source>
</evidence>
<dbReference type="EC" id="2.3.2.27" evidence="5"/>
<keyword evidence="15 20" id="KW-1133">Transmembrane helix</keyword>
<dbReference type="Pfam" id="PF04757">
    <property type="entry name" value="Pex2_Pex12"/>
    <property type="match status" value="2"/>
</dbReference>
<evidence type="ECO:0000256" key="13">
    <source>
        <dbReference type="ARBA" id="ARBA00022833"/>
    </source>
</evidence>
<comment type="catalytic activity">
    <reaction evidence="1">
        <text>S-ubiquitinyl-[E2 ubiquitin-conjugating enzyme]-L-cysteine + [acceptor protein]-L-lysine = [E2 ubiquitin-conjugating enzyme]-L-cysteine + N(6)-ubiquitinyl-[acceptor protein]-L-lysine.</text>
        <dbReference type="EC" id="2.3.2.27"/>
    </reaction>
</comment>
<evidence type="ECO:0000256" key="11">
    <source>
        <dbReference type="ARBA" id="ARBA00022771"/>
    </source>
</evidence>
<feature type="compositionally biased region" description="Low complexity" evidence="19">
    <location>
        <begin position="356"/>
        <end position="365"/>
    </location>
</feature>
<comment type="pathway">
    <text evidence="3">Protein modification; protein ubiquitination.</text>
</comment>
<dbReference type="SUPFAM" id="SSF57850">
    <property type="entry name" value="RING/U-box"/>
    <property type="match status" value="1"/>
</dbReference>
<dbReference type="GO" id="GO:0061630">
    <property type="term" value="F:ubiquitin protein ligase activity"/>
    <property type="evidence" value="ECO:0007669"/>
    <property type="project" value="UniProtKB-EC"/>
</dbReference>
<evidence type="ECO:0000256" key="2">
    <source>
        <dbReference type="ARBA" id="ARBA00004585"/>
    </source>
</evidence>
<sequence length="647" mass="63993">MATAPAPPSAQPPPAAALSLLAASQPDMVRASQKDDTYAEQFLEATREVARRLVGPFRALQYAREVKLLSAALYHGLTTGLGRPTLGEEYCGIDQVAAADGRAPGLPRRLLLAALLSAGPYAADRLAGKLDSAAEDAAMAEEMEAAAAAAAAASAASTAAATAAEAGEAGAGTSGTQAAAAGSEPWSHASAGVGAADEAEEAEAAAEARRCAAAEGAGPGPGSALDRRCHEAAGAAGTGWRHAGRGGGSWLRLLTAAAAARWARWWRALMLAWPRARPLLLYLGRLHLALFYGAGAYYSLAHRLAGVRYSANMRPAAGRSSYRVLGLLLGLQLGVTAAVQARAAVKRTLAAAAARRRQQQGLPGEADGGAGGGAGVRQRYADEDEPAVFLDGYDDGDDGEDEQQQQQQQDEQDGTSAAAGGLKSGGAAAQGEGQAGRAGAAAEAAEAARGLAAAGGSSGGRSTGSGGGGGGGGGEGWERVDASEALPSEEPEEAASGAGAGGAVIGGGGGGGWEADLFGVKRPGVESAAPSLPADVRAGAGQPKEATADAAAVPSASPAAAAAAVAAAATAVAAAGAPAAAAVMPVLTSLRQCPLCLSPKSHPASTPCGHTFCWSCIATWCGEKPECPLCRAPVALQQLVALYHTNC</sequence>
<gene>
    <name evidence="22" type="ORF">HXX76_007684</name>
</gene>
<feature type="domain" description="RING-type" evidence="21">
    <location>
        <begin position="593"/>
        <end position="631"/>
    </location>
</feature>
<feature type="compositionally biased region" description="Gly residues" evidence="19">
    <location>
        <begin position="366"/>
        <end position="375"/>
    </location>
</feature>
<dbReference type="InterPro" id="IPR006845">
    <property type="entry name" value="Pex_N"/>
</dbReference>
<dbReference type="InterPro" id="IPR017907">
    <property type="entry name" value="Znf_RING_CS"/>
</dbReference>
<keyword evidence="6" id="KW-0813">Transport</keyword>
<dbReference type="GO" id="GO:0016558">
    <property type="term" value="P:protein import into peroxisome matrix"/>
    <property type="evidence" value="ECO:0007669"/>
    <property type="project" value="InterPro"/>
</dbReference>
<dbReference type="GO" id="GO:0005778">
    <property type="term" value="C:peroxisomal membrane"/>
    <property type="evidence" value="ECO:0007669"/>
    <property type="project" value="UniProtKB-SubCell"/>
</dbReference>
<evidence type="ECO:0000313" key="23">
    <source>
        <dbReference type="Proteomes" id="UP000650467"/>
    </source>
</evidence>
<evidence type="ECO:0000256" key="8">
    <source>
        <dbReference type="ARBA" id="ARBA00022679"/>
    </source>
</evidence>
<evidence type="ECO:0000256" key="20">
    <source>
        <dbReference type="SAM" id="Phobius"/>
    </source>
</evidence>
<keyword evidence="10" id="KW-0479">Metal-binding</keyword>
<feature type="compositionally biased region" description="Low complexity" evidence="19">
    <location>
        <begin position="174"/>
        <end position="196"/>
    </location>
</feature>
<keyword evidence="16 20" id="KW-0472">Membrane</keyword>
<evidence type="ECO:0000256" key="19">
    <source>
        <dbReference type="SAM" id="MobiDB-lite"/>
    </source>
</evidence>
<accession>A0A835SX37</accession>
<organism evidence="22 23">
    <name type="scientific">Chlamydomonas incerta</name>
    <dbReference type="NCBI Taxonomy" id="51695"/>
    <lineage>
        <taxon>Eukaryota</taxon>
        <taxon>Viridiplantae</taxon>
        <taxon>Chlorophyta</taxon>
        <taxon>core chlorophytes</taxon>
        <taxon>Chlorophyceae</taxon>
        <taxon>CS clade</taxon>
        <taxon>Chlamydomonadales</taxon>
        <taxon>Chlamydomonadaceae</taxon>
        <taxon>Chlamydomonas</taxon>
    </lineage>
</organism>
<evidence type="ECO:0000259" key="21">
    <source>
        <dbReference type="PROSITE" id="PS50089"/>
    </source>
</evidence>
<dbReference type="SMART" id="SM00184">
    <property type="entry name" value="RING"/>
    <property type="match status" value="1"/>
</dbReference>
<feature type="compositionally biased region" description="Acidic residues" evidence="19">
    <location>
        <begin position="382"/>
        <end position="403"/>
    </location>
</feature>
<keyword evidence="11 18" id="KW-0863">Zinc-finger</keyword>
<feature type="transmembrane region" description="Helical" evidence="20">
    <location>
        <begin position="320"/>
        <end position="339"/>
    </location>
</feature>
<keyword evidence="12" id="KW-0833">Ubl conjugation pathway</keyword>
<feature type="region of interest" description="Disordered" evidence="19">
    <location>
        <begin position="453"/>
        <end position="506"/>
    </location>
</feature>
<dbReference type="Proteomes" id="UP000650467">
    <property type="component" value="Unassembled WGS sequence"/>
</dbReference>
<evidence type="ECO:0000256" key="9">
    <source>
        <dbReference type="ARBA" id="ARBA00022692"/>
    </source>
</evidence>
<name>A0A835SX37_CHLIN</name>
<dbReference type="Gene3D" id="3.30.40.10">
    <property type="entry name" value="Zinc/RING finger domain, C3HC4 (zinc finger)"/>
    <property type="match status" value="1"/>
</dbReference>
<protein>
    <recommendedName>
        <fullName evidence="5">RING-type E3 ubiquitin transferase</fullName>
        <ecNumber evidence="5">2.3.2.27</ecNumber>
    </recommendedName>
</protein>
<dbReference type="PANTHER" id="PTHR23350:SF0">
    <property type="entry name" value="PEROXISOME BIOGENESIS FACTOR 10"/>
    <property type="match status" value="1"/>
</dbReference>
<keyword evidence="7" id="KW-0962">Peroxisome biogenesis</keyword>
<evidence type="ECO:0000256" key="17">
    <source>
        <dbReference type="ARBA" id="ARBA00023140"/>
    </source>
</evidence>
<dbReference type="GO" id="GO:0008270">
    <property type="term" value="F:zinc ion binding"/>
    <property type="evidence" value="ECO:0007669"/>
    <property type="project" value="UniProtKB-KW"/>
</dbReference>
<evidence type="ECO:0000256" key="4">
    <source>
        <dbReference type="ARBA" id="ARBA00008704"/>
    </source>
</evidence>
<dbReference type="Pfam" id="PF13639">
    <property type="entry name" value="zf-RING_2"/>
    <property type="match status" value="1"/>
</dbReference>
<keyword evidence="23" id="KW-1185">Reference proteome</keyword>
<keyword evidence="17" id="KW-0576">Peroxisome</keyword>
<dbReference type="OrthoDB" id="6270329at2759"/>
<evidence type="ECO:0000256" key="6">
    <source>
        <dbReference type="ARBA" id="ARBA00022448"/>
    </source>
</evidence>
<keyword evidence="9 20" id="KW-0812">Transmembrane</keyword>
<dbReference type="CDD" id="cd16527">
    <property type="entry name" value="RING-HC_PEX10"/>
    <property type="match status" value="1"/>
</dbReference>
<evidence type="ECO:0000256" key="5">
    <source>
        <dbReference type="ARBA" id="ARBA00012483"/>
    </source>
</evidence>
<dbReference type="PANTHER" id="PTHR23350">
    <property type="entry name" value="PEROXISOME ASSEMBLY PROTEIN 10"/>
    <property type="match status" value="1"/>
</dbReference>
<keyword evidence="8" id="KW-0808">Transferase</keyword>
<comment type="caution">
    <text evidence="22">The sequence shown here is derived from an EMBL/GenBank/DDBJ whole genome shotgun (WGS) entry which is preliminary data.</text>
</comment>
<feature type="transmembrane region" description="Helical" evidence="20">
    <location>
        <begin position="279"/>
        <end position="300"/>
    </location>
</feature>
<evidence type="ECO:0000256" key="14">
    <source>
        <dbReference type="ARBA" id="ARBA00022927"/>
    </source>
</evidence>
<dbReference type="PROSITE" id="PS00518">
    <property type="entry name" value="ZF_RING_1"/>
    <property type="match status" value="1"/>
</dbReference>
<dbReference type="InterPro" id="IPR025654">
    <property type="entry name" value="PEX2/10"/>
</dbReference>
<dbReference type="EMBL" id="JAEHOC010000016">
    <property type="protein sequence ID" value="KAG2434799.1"/>
    <property type="molecule type" value="Genomic_DNA"/>
</dbReference>
<keyword evidence="13" id="KW-0862">Zinc</keyword>
<dbReference type="PROSITE" id="PS50089">
    <property type="entry name" value="ZF_RING_2"/>
    <property type="match status" value="1"/>
</dbReference>
<evidence type="ECO:0000256" key="10">
    <source>
        <dbReference type="ARBA" id="ARBA00022723"/>
    </source>
</evidence>
<feature type="region of interest" description="Disordered" evidence="19">
    <location>
        <begin position="356"/>
        <end position="435"/>
    </location>
</feature>
<comment type="subcellular location">
    <subcellularLocation>
        <location evidence="2">Peroxisome membrane</location>
        <topology evidence="2">Multi-pass membrane protein</topology>
    </subcellularLocation>
</comment>
<feature type="compositionally biased region" description="Gly residues" evidence="19">
    <location>
        <begin position="456"/>
        <end position="475"/>
    </location>
</feature>
<evidence type="ECO:0000313" key="22">
    <source>
        <dbReference type="EMBL" id="KAG2434799.1"/>
    </source>
</evidence>
<evidence type="ECO:0000256" key="16">
    <source>
        <dbReference type="ARBA" id="ARBA00023136"/>
    </source>
</evidence>
<evidence type="ECO:0000256" key="1">
    <source>
        <dbReference type="ARBA" id="ARBA00000900"/>
    </source>
</evidence>
<evidence type="ECO:0000256" key="15">
    <source>
        <dbReference type="ARBA" id="ARBA00022989"/>
    </source>
</evidence>
<evidence type="ECO:0000256" key="12">
    <source>
        <dbReference type="ARBA" id="ARBA00022786"/>
    </source>
</evidence>
<feature type="region of interest" description="Disordered" evidence="19">
    <location>
        <begin position="172"/>
        <end position="199"/>
    </location>
</feature>